<keyword evidence="5 7" id="KW-1133">Transmembrane helix</keyword>
<dbReference type="RefSeq" id="WP_075663115.1">
    <property type="nucleotide sequence ID" value="NZ_CP009247.1"/>
</dbReference>
<keyword evidence="6 7" id="KW-0472">Membrane</keyword>
<feature type="transmembrane region" description="Helical" evidence="7">
    <location>
        <begin position="7"/>
        <end position="27"/>
    </location>
</feature>
<keyword evidence="3" id="KW-1003">Cell membrane</keyword>
<evidence type="ECO:0000256" key="3">
    <source>
        <dbReference type="ARBA" id="ARBA00022475"/>
    </source>
</evidence>
<protein>
    <submittedName>
        <fullName evidence="9">Membrane protein</fullName>
    </submittedName>
</protein>
<keyword evidence="4 7" id="KW-0812">Transmembrane</keyword>
<proteinExistence type="inferred from homology"/>
<comment type="subcellular location">
    <subcellularLocation>
        <location evidence="1">Cell membrane</location>
        <topology evidence="1">Multi-pass membrane protein</topology>
    </subcellularLocation>
</comment>
<reference evidence="9 10" key="1">
    <citation type="submission" date="2014-08" db="EMBL/GenBank/DDBJ databases">
        <title>Complete genome sequence of Corynebacterium frankenforstense ST18(T) (=DSM 45800(T)), isolated from raw cow milk.</title>
        <authorList>
            <person name="Ruckert C."/>
            <person name="Albersmeier A."/>
            <person name="Winkler A."/>
            <person name="Lipski A."/>
            <person name="Kalinowski J."/>
        </authorList>
    </citation>
    <scope>NUCLEOTIDE SEQUENCE [LARGE SCALE GENOMIC DNA]</scope>
    <source>
        <strain evidence="9 10">ST18</strain>
    </source>
</reference>
<evidence type="ECO:0000313" key="10">
    <source>
        <dbReference type="Proteomes" id="UP000185434"/>
    </source>
</evidence>
<dbReference type="EMBL" id="CP009247">
    <property type="protein sequence ID" value="APT88143.1"/>
    <property type="molecule type" value="Genomic_DNA"/>
</dbReference>
<dbReference type="PANTHER" id="PTHR42709:SF6">
    <property type="entry name" value="UNDECAPRENYL PHOSPHATE TRANSPORTER A"/>
    <property type="match status" value="1"/>
</dbReference>
<dbReference type="OrthoDB" id="9813426at2"/>
<dbReference type="STRING" id="1437875.CFRA_01295"/>
<name>A0A1L7CQM2_9CORY</name>
<evidence type="ECO:0000259" key="8">
    <source>
        <dbReference type="Pfam" id="PF09335"/>
    </source>
</evidence>
<dbReference type="AlphaFoldDB" id="A0A1L7CQM2"/>
<dbReference type="KEGG" id="cfk:CFRA_01295"/>
<evidence type="ECO:0000256" key="1">
    <source>
        <dbReference type="ARBA" id="ARBA00004651"/>
    </source>
</evidence>
<evidence type="ECO:0000256" key="7">
    <source>
        <dbReference type="SAM" id="Phobius"/>
    </source>
</evidence>
<dbReference type="InterPro" id="IPR032816">
    <property type="entry name" value="VTT_dom"/>
</dbReference>
<evidence type="ECO:0000313" key="9">
    <source>
        <dbReference type="EMBL" id="APT88143.1"/>
    </source>
</evidence>
<feature type="domain" description="VTT" evidence="8">
    <location>
        <begin position="36"/>
        <end position="160"/>
    </location>
</feature>
<gene>
    <name evidence="9" type="ORF">CFRA_01295</name>
</gene>
<comment type="similarity">
    <text evidence="2">Belongs to the DedA family.</text>
</comment>
<dbReference type="GO" id="GO:0005886">
    <property type="term" value="C:plasma membrane"/>
    <property type="evidence" value="ECO:0007669"/>
    <property type="project" value="UniProtKB-SubCell"/>
</dbReference>
<dbReference type="PANTHER" id="PTHR42709">
    <property type="entry name" value="ALKALINE PHOSPHATASE LIKE PROTEIN"/>
    <property type="match status" value="1"/>
</dbReference>
<evidence type="ECO:0000256" key="4">
    <source>
        <dbReference type="ARBA" id="ARBA00022692"/>
    </source>
</evidence>
<accession>A0A1L7CQM2</accession>
<dbReference type="Pfam" id="PF09335">
    <property type="entry name" value="VTT_dom"/>
    <property type="match status" value="1"/>
</dbReference>
<evidence type="ECO:0000256" key="5">
    <source>
        <dbReference type="ARBA" id="ARBA00022989"/>
    </source>
</evidence>
<keyword evidence="10" id="KW-1185">Reference proteome</keyword>
<dbReference type="InterPro" id="IPR051311">
    <property type="entry name" value="DedA_domain"/>
</dbReference>
<feature type="transmembrane region" description="Helical" evidence="7">
    <location>
        <begin position="137"/>
        <end position="163"/>
    </location>
</feature>
<organism evidence="9 10">
    <name type="scientific">Corynebacterium frankenforstense DSM 45800</name>
    <dbReference type="NCBI Taxonomy" id="1437875"/>
    <lineage>
        <taxon>Bacteria</taxon>
        <taxon>Bacillati</taxon>
        <taxon>Actinomycetota</taxon>
        <taxon>Actinomycetes</taxon>
        <taxon>Mycobacteriales</taxon>
        <taxon>Corynebacteriaceae</taxon>
        <taxon>Corynebacterium</taxon>
    </lineage>
</organism>
<evidence type="ECO:0000256" key="2">
    <source>
        <dbReference type="ARBA" id="ARBA00010792"/>
    </source>
</evidence>
<feature type="transmembrane region" description="Helical" evidence="7">
    <location>
        <begin position="57"/>
        <end position="78"/>
    </location>
</feature>
<dbReference type="Proteomes" id="UP000185434">
    <property type="component" value="Chromosome"/>
</dbReference>
<sequence length="208" mass="23047">MADQLTVLIEAVLGSWWFYPLLAFFIVGDALCPLLPSETIITAGAAWSASRGVPDIWAVWTIAVVAAVLGDNICYLLGTRLVMFVRSMPPKSKMGRAVDWVEKSIRTRAAMTIIVARFVPWGRWVLTIMLGAMKYPWWLFFLIDSVGVLVWVSQAVLIGYLGGWVLQDYPILGMILGVTLGALVGVLIDRVRQYFSDAHQVRTGTSRA</sequence>
<feature type="transmembrane region" description="Helical" evidence="7">
    <location>
        <begin position="169"/>
        <end position="188"/>
    </location>
</feature>
<evidence type="ECO:0000256" key="6">
    <source>
        <dbReference type="ARBA" id="ARBA00023136"/>
    </source>
</evidence>